<dbReference type="Pfam" id="PF06955">
    <property type="entry name" value="XET_C"/>
    <property type="match status" value="1"/>
</dbReference>
<evidence type="ECO:0000256" key="3">
    <source>
        <dbReference type="ARBA" id="ARBA00023157"/>
    </source>
</evidence>
<sequence>MLRFYKLSLLLVSLTSLSTTARSMRHGLIPPPATQLTDRFPRLPYDEAFSSFFGCKNVQRANDGSGVSIALDKTSGSGFKSREMYYYGFFSAAIRLPSHYSAGVVVAFYMSNAEVFPKSHDEIDFELLGHEKRKEWVLQTNVYGNGSVGTGREEKFYLWFDPTEDHHEYSILWNYHHIVFLVDNIPVREVSHTDAMSGAYPSKPMSVYATIWDGSEWATHGGKKPTDYKFAPFVALFRDLEADGCPWTQTESASSPCSTGNRTSSLSLDPVGGAEFAKLSQQQEMGLDWTRSKFMFYSYCKDPHRFSVMPPECKA</sequence>
<feature type="signal peptide" evidence="6">
    <location>
        <begin position="1"/>
        <end position="23"/>
    </location>
</feature>
<comment type="caution">
    <text evidence="8">The sequence shown here is derived from an EMBL/GenBank/DDBJ whole genome shotgun (WGS) entry which is preliminary data.</text>
</comment>
<dbReference type="EC" id="2.4.1.207" evidence="6"/>
<dbReference type="PANTHER" id="PTHR31062">
    <property type="entry name" value="XYLOGLUCAN ENDOTRANSGLUCOSYLASE/HYDROLASE PROTEIN 8-RELATED"/>
    <property type="match status" value="1"/>
</dbReference>
<evidence type="ECO:0000256" key="2">
    <source>
        <dbReference type="ARBA" id="ARBA00022801"/>
    </source>
</evidence>
<dbReference type="GO" id="GO:0016762">
    <property type="term" value="F:xyloglucan:xyloglucosyl transferase activity"/>
    <property type="evidence" value="ECO:0007669"/>
    <property type="project" value="UniProtKB-EC"/>
</dbReference>
<reference evidence="8" key="1">
    <citation type="journal article" date="2023" name="GigaByte">
        <title>Genome assembly of the bearded iris, Iris pallida Lam.</title>
        <authorList>
            <person name="Bruccoleri R.E."/>
            <person name="Oakeley E.J."/>
            <person name="Faust A.M.E."/>
            <person name="Altorfer M."/>
            <person name="Dessus-Babus S."/>
            <person name="Burckhardt D."/>
            <person name="Oertli M."/>
            <person name="Naumann U."/>
            <person name="Petersen F."/>
            <person name="Wong J."/>
        </authorList>
    </citation>
    <scope>NUCLEOTIDE SEQUENCE</scope>
    <source>
        <strain evidence="8">GSM-AAB239-AS_SAM_17_03QT</strain>
    </source>
</reference>
<evidence type="ECO:0000313" key="8">
    <source>
        <dbReference type="EMBL" id="KAJ6853253.1"/>
    </source>
</evidence>
<dbReference type="SUPFAM" id="SSF49899">
    <property type="entry name" value="Concanavalin A-like lectins/glucanases"/>
    <property type="match status" value="1"/>
</dbReference>
<keyword evidence="1 6" id="KW-0808">Transferase</keyword>
<keyword evidence="6" id="KW-0961">Cell wall biogenesis/degradation</keyword>
<organism evidence="8 9">
    <name type="scientific">Iris pallida</name>
    <name type="common">Sweet iris</name>
    <dbReference type="NCBI Taxonomy" id="29817"/>
    <lineage>
        <taxon>Eukaryota</taxon>
        <taxon>Viridiplantae</taxon>
        <taxon>Streptophyta</taxon>
        <taxon>Embryophyta</taxon>
        <taxon>Tracheophyta</taxon>
        <taxon>Spermatophyta</taxon>
        <taxon>Magnoliopsida</taxon>
        <taxon>Liliopsida</taxon>
        <taxon>Asparagales</taxon>
        <taxon>Iridaceae</taxon>
        <taxon>Iridoideae</taxon>
        <taxon>Irideae</taxon>
        <taxon>Iris</taxon>
    </lineage>
</organism>
<comment type="similarity">
    <text evidence="6">Belongs to the glycosyl hydrolase 16 family.</text>
</comment>
<proteinExistence type="inferred from homology"/>
<protein>
    <recommendedName>
        <fullName evidence="6">Xyloglucan endotransglucosylase/hydrolase</fullName>
        <ecNumber evidence="6">2.4.1.207</ecNumber>
    </recommendedName>
</protein>
<keyword evidence="6" id="KW-0134">Cell wall</keyword>
<keyword evidence="6" id="KW-0052">Apoplast</keyword>
<dbReference type="GO" id="GO:0042546">
    <property type="term" value="P:cell wall biogenesis"/>
    <property type="evidence" value="ECO:0007669"/>
    <property type="project" value="InterPro"/>
</dbReference>
<evidence type="ECO:0000256" key="4">
    <source>
        <dbReference type="ARBA" id="ARBA00023295"/>
    </source>
</evidence>
<dbReference type="AlphaFoldDB" id="A0AAX6IJX4"/>
<dbReference type="Pfam" id="PF00722">
    <property type="entry name" value="Glyco_hydro_16"/>
    <property type="match status" value="1"/>
</dbReference>
<evidence type="ECO:0000256" key="6">
    <source>
        <dbReference type="RuleBase" id="RU361120"/>
    </source>
</evidence>
<comment type="subcellular location">
    <subcellularLocation>
        <location evidence="6">Secreted</location>
        <location evidence="6">Cell wall</location>
    </subcellularLocation>
    <subcellularLocation>
        <location evidence="6">Secreted</location>
        <location evidence="6">Extracellular space</location>
        <location evidence="6">Apoplast</location>
    </subcellularLocation>
</comment>
<keyword evidence="9" id="KW-1185">Reference proteome</keyword>
<dbReference type="Gene3D" id="2.60.120.200">
    <property type="match status" value="1"/>
</dbReference>
<dbReference type="EMBL" id="JANAVB010000896">
    <property type="protein sequence ID" value="KAJ6853253.1"/>
    <property type="molecule type" value="Genomic_DNA"/>
</dbReference>
<feature type="active site" description="Proton donor" evidence="5">
    <location>
        <position position="126"/>
    </location>
</feature>
<feature type="active site" description="Nucleophile" evidence="5">
    <location>
        <position position="122"/>
    </location>
</feature>
<dbReference type="Proteomes" id="UP001140949">
    <property type="component" value="Unassembled WGS sequence"/>
</dbReference>
<evidence type="ECO:0000256" key="1">
    <source>
        <dbReference type="ARBA" id="ARBA00022679"/>
    </source>
</evidence>
<keyword evidence="6" id="KW-0732">Signal</keyword>
<dbReference type="PIRSF" id="PIRSF005604">
    <property type="entry name" value="XET"/>
    <property type="match status" value="1"/>
</dbReference>
<dbReference type="GO" id="GO:0071555">
    <property type="term" value="P:cell wall organization"/>
    <property type="evidence" value="ECO:0007669"/>
    <property type="project" value="UniProtKB-KW"/>
</dbReference>
<evidence type="ECO:0000313" key="9">
    <source>
        <dbReference type="Proteomes" id="UP001140949"/>
    </source>
</evidence>
<accession>A0AAX6IJX4</accession>
<feature type="chain" id="PRO_5043110585" description="Xyloglucan endotransglucosylase/hydrolase" evidence="6">
    <location>
        <begin position="24"/>
        <end position="315"/>
    </location>
</feature>
<keyword evidence="4 6" id="KW-0326">Glycosidase</keyword>
<comment type="function">
    <text evidence="6">Catalyzes xyloglucan endohydrolysis (XEH) and/or endotransglycosylation (XET). Cleaves and religates xyloglucan polymers, an essential constituent of the primary cell wall, and thereby participates in cell wall construction of growing tissues.</text>
</comment>
<dbReference type="InterPro" id="IPR044791">
    <property type="entry name" value="Beta-glucanase/XTH"/>
</dbReference>
<evidence type="ECO:0000259" key="7">
    <source>
        <dbReference type="PROSITE" id="PS51762"/>
    </source>
</evidence>
<comment type="PTM">
    <text evidence="6">Contains at least one intrachain disulfide bond essential for its enzymatic activity.</text>
</comment>
<dbReference type="GO" id="GO:0048046">
    <property type="term" value="C:apoplast"/>
    <property type="evidence" value="ECO:0007669"/>
    <property type="project" value="UniProtKB-SubCell"/>
</dbReference>
<keyword evidence="6" id="KW-0964">Secreted</keyword>
<evidence type="ECO:0000256" key="5">
    <source>
        <dbReference type="PIRSR" id="PIRSR005604-1"/>
    </source>
</evidence>
<dbReference type="InterPro" id="IPR016455">
    <property type="entry name" value="XTH"/>
</dbReference>
<dbReference type="PROSITE" id="PS51762">
    <property type="entry name" value="GH16_2"/>
    <property type="match status" value="1"/>
</dbReference>
<dbReference type="GO" id="GO:0010411">
    <property type="term" value="P:xyloglucan metabolic process"/>
    <property type="evidence" value="ECO:0007669"/>
    <property type="project" value="InterPro"/>
</dbReference>
<dbReference type="GO" id="GO:0004553">
    <property type="term" value="F:hydrolase activity, hydrolyzing O-glycosyl compounds"/>
    <property type="evidence" value="ECO:0007669"/>
    <property type="project" value="InterPro"/>
</dbReference>
<reference evidence="8" key="2">
    <citation type="submission" date="2023-04" db="EMBL/GenBank/DDBJ databases">
        <authorList>
            <person name="Bruccoleri R.E."/>
            <person name="Oakeley E.J."/>
            <person name="Faust A.-M."/>
            <person name="Dessus-Babus S."/>
            <person name="Altorfer M."/>
            <person name="Burckhardt D."/>
            <person name="Oertli M."/>
            <person name="Naumann U."/>
            <person name="Petersen F."/>
            <person name="Wong J."/>
        </authorList>
    </citation>
    <scope>NUCLEOTIDE SEQUENCE</scope>
    <source>
        <strain evidence="8">GSM-AAB239-AS_SAM_17_03QT</strain>
        <tissue evidence="8">Leaf</tissue>
    </source>
</reference>
<dbReference type="InterPro" id="IPR010713">
    <property type="entry name" value="XET_C"/>
</dbReference>
<keyword evidence="2 6" id="KW-0378">Hydrolase</keyword>
<keyword evidence="3" id="KW-1015">Disulfide bond</keyword>
<dbReference type="InterPro" id="IPR000757">
    <property type="entry name" value="Beta-glucanase-like"/>
</dbReference>
<gene>
    <name evidence="8" type="ORF">M6B38_251115</name>
</gene>
<feature type="domain" description="GH16" evidence="7">
    <location>
        <begin position="38"/>
        <end position="237"/>
    </location>
</feature>
<dbReference type="InterPro" id="IPR013320">
    <property type="entry name" value="ConA-like_dom_sf"/>
</dbReference>
<name>A0AAX6IJX4_IRIPA</name>